<gene>
    <name evidence="2" type="ORF">ASPZODRAFT_15492</name>
</gene>
<evidence type="ECO:0000313" key="2">
    <source>
        <dbReference type="EMBL" id="OJJ48047.1"/>
    </source>
</evidence>
<keyword evidence="3" id="KW-1185">Reference proteome</keyword>
<dbReference type="Proteomes" id="UP000184188">
    <property type="component" value="Unassembled WGS sequence"/>
</dbReference>
<accession>A0A1L9SLW7</accession>
<feature type="chain" id="PRO_5012408776" description="Lysine-specific metallo-endopeptidase domain-containing protein" evidence="1">
    <location>
        <begin position="17"/>
        <end position="391"/>
    </location>
</feature>
<dbReference type="VEuPathDB" id="FungiDB:ASPZODRAFT_15492"/>
<evidence type="ECO:0008006" key="4">
    <source>
        <dbReference type="Google" id="ProtNLM"/>
    </source>
</evidence>
<protein>
    <recommendedName>
        <fullName evidence="4">Lysine-specific metallo-endopeptidase domain-containing protein</fullName>
    </recommendedName>
</protein>
<dbReference type="InterPro" id="IPR024079">
    <property type="entry name" value="MetalloPept_cat_dom_sf"/>
</dbReference>
<dbReference type="GO" id="GO:0008237">
    <property type="term" value="F:metallopeptidase activity"/>
    <property type="evidence" value="ECO:0007669"/>
    <property type="project" value="InterPro"/>
</dbReference>
<dbReference type="RefSeq" id="XP_022582557.1">
    <property type="nucleotide sequence ID" value="XM_022726151.1"/>
</dbReference>
<organism evidence="2 3">
    <name type="scientific">Penicilliopsis zonata CBS 506.65</name>
    <dbReference type="NCBI Taxonomy" id="1073090"/>
    <lineage>
        <taxon>Eukaryota</taxon>
        <taxon>Fungi</taxon>
        <taxon>Dikarya</taxon>
        <taxon>Ascomycota</taxon>
        <taxon>Pezizomycotina</taxon>
        <taxon>Eurotiomycetes</taxon>
        <taxon>Eurotiomycetidae</taxon>
        <taxon>Eurotiales</taxon>
        <taxon>Aspergillaceae</taxon>
        <taxon>Penicilliopsis</taxon>
    </lineage>
</organism>
<name>A0A1L9SLW7_9EURO</name>
<dbReference type="Gene3D" id="3.40.390.10">
    <property type="entry name" value="Collagenase (Catalytic Domain)"/>
    <property type="match status" value="1"/>
</dbReference>
<dbReference type="GeneID" id="34612615"/>
<reference evidence="3" key="1">
    <citation type="journal article" date="2017" name="Genome Biol.">
        <title>Comparative genomics reveals high biological diversity and specific adaptations in the industrially and medically important fungal genus Aspergillus.</title>
        <authorList>
            <person name="de Vries R.P."/>
            <person name="Riley R."/>
            <person name="Wiebenga A."/>
            <person name="Aguilar-Osorio G."/>
            <person name="Amillis S."/>
            <person name="Uchima C.A."/>
            <person name="Anderluh G."/>
            <person name="Asadollahi M."/>
            <person name="Askin M."/>
            <person name="Barry K."/>
            <person name="Battaglia E."/>
            <person name="Bayram O."/>
            <person name="Benocci T."/>
            <person name="Braus-Stromeyer S.A."/>
            <person name="Caldana C."/>
            <person name="Canovas D."/>
            <person name="Cerqueira G.C."/>
            <person name="Chen F."/>
            <person name="Chen W."/>
            <person name="Choi C."/>
            <person name="Clum A."/>
            <person name="Dos Santos R.A."/>
            <person name="Damasio A.R."/>
            <person name="Diallinas G."/>
            <person name="Emri T."/>
            <person name="Fekete E."/>
            <person name="Flipphi M."/>
            <person name="Freyberg S."/>
            <person name="Gallo A."/>
            <person name="Gournas C."/>
            <person name="Habgood R."/>
            <person name="Hainaut M."/>
            <person name="Harispe M.L."/>
            <person name="Henrissat B."/>
            <person name="Hilden K.S."/>
            <person name="Hope R."/>
            <person name="Hossain A."/>
            <person name="Karabika E."/>
            <person name="Karaffa L."/>
            <person name="Karanyi Z."/>
            <person name="Krasevec N."/>
            <person name="Kuo A."/>
            <person name="Kusch H."/>
            <person name="LaButti K."/>
            <person name="Lagendijk E.L."/>
            <person name="Lapidus A."/>
            <person name="Levasseur A."/>
            <person name="Lindquist E."/>
            <person name="Lipzen A."/>
            <person name="Logrieco A.F."/>
            <person name="MacCabe A."/>
            <person name="Maekelae M.R."/>
            <person name="Malavazi I."/>
            <person name="Melin P."/>
            <person name="Meyer V."/>
            <person name="Mielnichuk N."/>
            <person name="Miskei M."/>
            <person name="Molnar A.P."/>
            <person name="Mule G."/>
            <person name="Ngan C.Y."/>
            <person name="Orejas M."/>
            <person name="Orosz E."/>
            <person name="Ouedraogo J.P."/>
            <person name="Overkamp K.M."/>
            <person name="Park H.-S."/>
            <person name="Perrone G."/>
            <person name="Piumi F."/>
            <person name="Punt P.J."/>
            <person name="Ram A.F."/>
            <person name="Ramon A."/>
            <person name="Rauscher S."/>
            <person name="Record E."/>
            <person name="Riano-Pachon D.M."/>
            <person name="Robert V."/>
            <person name="Roehrig J."/>
            <person name="Ruller R."/>
            <person name="Salamov A."/>
            <person name="Salih N.S."/>
            <person name="Samson R.A."/>
            <person name="Sandor E."/>
            <person name="Sanguinetti M."/>
            <person name="Schuetze T."/>
            <person name="Sepcic K."/>
            <person name="Shelest E."/>
            <person name="Sherlock G."/>
            <person name="Sophianopoulou V."/>
            <person name="Squina F.M."/>
            <person name="Sun H."/>
            <person name="Susca A."/>
            <person name="Todd R.B."/>
            <person name="Tsang A."/>
            <person name="Unkles S.E."/>
            <person name="van de Wiele N."/>
            <person name="van Rossen-Uffink D."/>
            <person name="Oliveira J.V."/>
            <person name="Vesth T.C."/>
            <person name="Visser J."/>
            <person name="Yu J.-H."/>
            <person name="Zhou M."/>
            <person name="Andersen M.R."/>
            <person name="Archer D.B."/>
            <person name="Baker S.E."/>
            <person name="Benoit I."/>
            <person name="Brakhage A.A."/>
            <person name="Braus G.H."/>
            <person name="Fischer R."/>
            <person name="Frisvad J.C."/>
            <person name="Goldman G.H."/>
            <person name="Houbraken J."/>
            <person name="Oakley B."/>
            <person name="Pocsi I."/>
            <person name="Scazzocchio C."/>
            <person name="Seiboth B."/>
            <person name="vanKuyk P.A."/>
            <person name="Wortman J."/>
            <person name="Dyer P.S."/>
            <person name="Grigoriev I.V."/>
        </authorList>
    </citation>
    <scope>NUCLEOTIDE SEQUENCE [LARGE SCALE GENOMIC DNA]</scope>
    <source>
        <strain evidence="3">CBS 506.65</strain>
    </source>
</reference>
<dbReference type="AlphaFoldDB" id="A0A1L9SLW7"/>
<dbReference type="OrthoDB" id="4259138at2759"/>
<keyword evidence="1" id="KW-0732">Signal</keyword>
<feature type="signal peptide" evidence="1">
    <location>
        <begin position="1"/>
        <end position="16"/>
    </location>
</feature>
<evidence type="ECO:0000313" key="3">
    <source>
        <dbReference type="Proteomes" id="UP000184188"/>
    </source>
</evidence>
<proteinExistence type="predicted"/>
<dbReference type="EMBL" id="KV878340">
    <property type="protein sequence ID" value="OJJ48047.1"/>
    <property type="molecule type" value="Genomic_DNA"/>
</dbReference>
<sequence>MLTRTPLLTLAAVAQAVIIEYRFDLLTGAGSCSDDYVTNLDSYLEDTGTLITSFKDAMTAALKADDGGTAGRDGYVARRLFTSWFGIQFTNALKETPAPTSETKAIWTQMEAAVDNVYDFLVGSGMTGPGLTDDLPWLACSGEFAQRYDWDASAFAEDGEEIDIDDEIQSINEIFPESDSTVPYWMSEKKAYEMLEDYYADNLCDAFTLNGKQDTLAGLTFPGATAYSTTVLGSAVKYLAKAPGILLCPRVFSTTTNKINVLSDITYQDPDSKAEISTIIPQGSATLLHEIFHLVNYWTEKTGATDASDVVVSSAKVVDISYDARKCLQLAQGSLASYQAIDSTINSQSYIFFVLSYWYYQQSFLVADTTDQYEVPGTFYMGYVVKWNWKE</sequence>
<evidence type="ECO:0000256" key="1">
    <source>
        <dbReference type="SAM" id="SignalP"/>
    </source>
</evidence>